<dbReference type="AlphaFoldDB" id="A0A3P2ACD7"/>
<evidence type="ECO:0000259" key="1">
    <source>
        <dbReference type="PROSITE" id="PS51352"/>
    </source>
</evidence>
<feature type="domain" description="Thioredoxin" evidence="1">
    <location>
        <begin position="187"/>
        <end position="316"/>
    </location>
</feature>
<dbReference type="InterPro" id="IPR012336">
    <property type="entry name" value="Thioredoxin-like_fold"/>
</dbReference>
<dbReference type="Proteomes" id="UP000279562">
    <property type="component" value="Unassembled WGS sequence"/>
</dbReference>
<evidence type="ECO:0000313" key="3">
    <source>
        <dbReference type="Proteomes" id="UP000279562"/>
    </source>
</evidence>
<evidence type="ECO:0000313" key="2">
    <source>
        <dbReference type="EMBL" id="RRD92346.1"/>
    </source>
</evidence>
<dbReference type="InterPro" id="IPR013766">
    <property type="entry name" value="Thioredoxin_domain"/>
</dbReference>
<dbReference type="Gene3D" id="3.40.30.10">
    <property type="entry name" value="Glutaredoxin"/>
    <property type="match status" value="1"/>
</dbReference>
<dbReference type="Pfam" id="PF13905">
    <property type="entry name" value="Thioredoxin_8"/>
    <property type="match status" value="1"/>
</dbReference>
<dbReference type="PROSITE" id="PS51352">
    <property type="entry name" value="THIOREDOXIN_2"/>
    <property type="match status" value="1"/>
</dbReference>
<sequence length="316" mass="34594">MNKTYVFPAIFLLLLCCGCRKAGKQTEIMRHHERLLHALVANDTATLHHEQCYVADTLPCDSLKAFPHMREYLCTWVNSYRFGKETAEEAGAETTGNSVAGGSTGNSAAQVSTATERIAADVKHLAVRLLDARKEKQLEEMLRIVALRLLELGMNDAAAVSAAAAVGIDADPARPGDIAHRLLTRLLLVGKKAPELTHTVPSVSSGPTLLLFYETDCPECETLLRKLCGSYATLKGRGTRVVSIASDDDGEVFRARASSLPWATKWRATYGFYSADFEAYGIVATPTIVAVDRNGRVAGYYHTLEEYEQSNTDKHE</sequence>
<comment type="caution">
    <text evidence="2">The sequence shown here is derived from an EMBL/GenBank/DDBJ whole genome shotgun (WGS) entry which is preliminary data.</text>
</comment>
<dbReference type="EMBL" id="RQYF01000011">
    <property type="protein sequence ID" value="RRD92346.1"/>
    <property type="molecule type" value="Genomic_DNA"/>
</dbReference>
<proteinExistence type="predicted"/>
<dbReference type="InterPro" id="IPR036249">
    <property type="entry name" value="Thioredoxin-like_sf"/>
</dbReference>
<gene>
    <name evidence="2" type="ORF">EII33_04195</name>
</gene>
<dbReference type="SUPFAM" id="SSF52833">
    <property type="entry name" value="Thioredoxin-like"/>
    <property type="match status" value="1"/>
</dbReference>
<protein>
    <recommendedName>
        <fullName evidence="1">Thioredoxin domain-containing protein</fullName>
    </recommendedName>
</protein>
<accession>A0A3P2ACD7</accession>
<dbReference type="RefSeq" id="WP_125238643.1">
    <property type="nucleotide sequence ID" value="NZ_RQYF01000011.1"/>
</dbReference>
<reference evidence="2 3" key="1">
    <citation type="submission" date="2018-11" db="EMBL/GenBank/DDBJ databases">
        <title>Genomes From Bacteria Associated with the Canine Oral Cavity: a Test Case for Automated Genome-Based Taxonomic Assignment.</title>
        <authorList>
            <person name="Coil D.A."/>
            <person name="Jospin G."/>
            <person name="Darling A.E."/>
            <person name="Wallis C."/>
            <person name="Davis I.J."/>
            <person name="Harris S."/>
            <person name="Eisen J.A."/>
            <person name="Holcombe L.J."/>
            <person name="O'Flynn C."/>
        </authorList>
    </citation>
    <scope>NUCLEOTIDE SEQUENCE [LARGE SCALE GENOMIC DNA]</scope>
    <source>
        <strain evidence="2 3">OH1047_COT-310</strain>
    </source>
</reference>
<organism evidence="2 3">
    <name type="scientific">Prevotella heparinolytica</name>
    <dbReference type="NCBI Taxonomy" id="28113"/>
    <lineage>
        <taxon>Bacteria</taxon>
        <taxon>Pseudomonadati</taxon>
        <taxon>Bacteroidota</taxon>
        <taxon>Bacteroidia</taxon>
        <taxon>Bacteroidales</taxon>
        <taxon>Bacteroidaceae</taxon>
        <taxon>Bacteroides</taxon>
    </lineage>
</organism>
<keyword evidence="3" id="KW-1185">Reference proteome</keyword>
<name>A0A3P2ACD7_9BACE</name>